<dbReference type="SUPFAM" id="SSF55008">
    <property type="entry name" value="HMA, heavy metal-associated domain"/>
    <property type="match status" value="1"/>
</dbReference>
<evidence type="ECO:0000313" key="3">
    <source>
        <dbReference type="Proteomes" id="UP000276588"/>
    </source>
</evidence>
<gene>
    <name evidence="2" type="ORF">DM826_00405</name>
</gene>
<name>A0A3A6Q119_9EURY</name>
<dbReference type="Pfam" id="PF00403">
    <property type="entry name" value="HMA"/>
    <property type="match status" value="1"/>
</dbReference>
<evidence type="ECO:0000313" key="2">
    <source>
        <dbReference type="EMBL" id="RJX45193.1"/>
    </source>
</evidence>
<proteinExistence type="predicted"/>
<dbReference type="OrthoDB" id="44171at2157"/>
<dbReference type="Proteomes" id="UP000276588">
    <property type="component" value="Unassembled WGS sequence"/>
</dbReference>
<comment type="caution">
    <text evidence="2">The sequence shown here is derived from an EMBL/GenBank/DDBJ whole genome shotgun (WGS) entry which is preliminary data.</text>
</comment>
<sequence>MGQTITVDGMSCEHCEETVKDALTSVDGVTAASADREASTAEIEGSAATDDLLAAVEDAGYEASA</sequence>
<organism evidence="2 3">
    <name type="scientific">Halonotius aquaticus</name>
    <dbReference type="NCBI Taxonomy" id="2216978"/>
    <lineage>
        <taxon>Archaea</taxon>
        <taxon>Methanobacteriati</taxon>
        <taxon>Methanobacteriota</taxon>
        <taxon>Stenosarchaea group</taxon>
        <taxon>Halobacteria</taxon>
        <taxon>Halobacteriales</taxon>
        <taxon>Haloferacaceae</taxon>
        <taxon>Halonotius</taxon>
    </lineage>
</organism>
<protein>
    <submittedName>
        <fullName evidence="2">Heavy metal transporter</fullName>
    </submittedName>
</protein>
<dbReference type="Gene3D" id="3.30.70.100">
    <property type="match status" value="1"/>
</dbReference>
<dbReference type="InterPro" id="IPR006121">
    <property type="entry name" value="HMA_dom"/>
</dbReference>
<dbReference type="InterPro" id="IPR036163">
    <property type="entry name" value="HMA_dom_sf"/>
</dbReference>
<evidence type="ECO:0000259" key="1">
    <source>
        <dbReference type="PROSITE" id="PS50846"/>
    </source>
</evidence>
<dbReference type="GO" id="GO:0046872">
    <property type="term" value="F:metal ion binding"/>
    <property type="evidence" value="ECO:0007669"/>
    <property type="project" value="InterPro"/>
</dbReference>
<feature type="domain" description="HMA" evidence="1">
    <location>
        <begin position="1"/>
        <end position="64"/>
    </location>
</feature>
<dbReference type="CDD" id="cd00371">
    <property type="entry name" value="HMA"/>
    <property type="match status" value="1"/>
</dbReference>
<dbReference type="EMBL" id="QKNY01000001">
    <property type="protein sequence ID" value="RJX45193.1"/>
    <property type="molecule type" value="Genomic_DNA"/>
</dbReference>
<dbReference type="PROSITE" id="PS50846">
    <property type="entry name" value="HMA_2"/>
    <property type="match status" value="1"/>
</dbReference>
<dbReference type="RefSeq" id="WP_120100095.1">
    <property type="nucleotide sequence ID" value="NZ_QKNY01000001.1"/>
</dbReference>
<dbReference type="AlphaFoldDB" id="A0A3A6Q119"/>
<keyword evidence="3" id="KW-1185">Reference proteome</keyword>
<accession>A0A3A6Q119</accession>
<reference evidence="2 3" key="1">
    <citation type="submission" date="2018-06" db="EMBL/GenBank/DDBJ databases">
        <title>Halonotius sp. F13-13 a new haloarchaeeon isolated from a solar saltern from Isla Cristina, Huelva, Spain.</title>
        <authorList>
            <person name="Duran-Viseras A."/>
            <person name="Sanchez-Porro C."/>
            <person name="Ventosa A."/>
        </authorList>
    </citation>
    <scope>NUCLEOTIDE SEQUENCE [LARGE SCALE GENOMIC DNA]</scope>
    <source>
        <strain evidence="2 3">F13-13</strain>
    </source>
</reference>